<evidence type="ECO:0000313" key="2">
    <source>
        <dbReference type="Proteomes" id="UP000601435"/>
    </source>
</evidence>
<organism evidence="1 2">
    <name type="scientific">Symbiodinium necroappetens</name>
    <dbReference type="NCBI Taxonomy" id="1628268"/>
    <lineage>
        <taxon>Eukaryota</taxon>
        <taxon>Sar</taxon>
        <taxon>Alveolata</taxon>
        <taxon>Dinophyceae</taxon>
        <taxon>Suessiales</taxon>
        <taxon>Symbiodiniaceae</taxon>
        <taxon>Symbiodinium</taxon>
    </lineage>
</organism>
<name>A0A813BKZ5_9DINO</name>
<protein>
    <submittedName>
        <fullName evidence="1">Uncharacterized protein</fullName>
    </submittedName>
</protein>
<dbReference type="Proteomes" id="UP000601435">
    <property type="component" value="Unassembled WGS sequence"/>
</dbReference>
<dbReference type="AlphaFoldDB" id="A0A813BKZ5"/>
<gene>
    <name evidence="1" type="ORF">SNEC2469_LOCUS31101</name>
</gene>
<evidence type="ECO:0000313" key="1">
    <source>
        <dbReference type="EMBL" id="CAE7911779.1"/>
    </source>
</evidence>
<dbReference type="EMBL" id="CAJNJA010074243">
    <property type="protein sequence ID" value="CAE7911779.1"/>
    <property type="molecule type" value="Genomic_DNA"/>
</dbReference>
<sequence>MFCFWMRSDDDILAEPDINDEQGEGEIPHGTWRFKSQELVRAHVQPGRFVQWVYDAEDVEKGELGQVVFGEGINDQRKVKAKGSWGCKLNHLFANELQMGSFVVWLNC</sequence>
<keyword evidence="2" id="KW-1185">Reference proteome</keyword>
<accession>A0A813BKZ5</accession>
<proteinExistence type="predicted"/>
<comment type="caution">
    <text evidence="1">The sequence shown here is derived from an EMBL/GenBank/DDBJ whole genome shotgun (WGS) entry which is preliminary data.</text>
</comment>
<reference evidence="1" key="1">
    <citation type="submission" date="2021-02" db="EMBL/GenBank/DDBJ databases">
        <authorList>
            <person name="Dougan E. K."/>
            <person name="Rhodes N."/>
            <person name="Thang M."/>
            <person name="Chan C."/>
        </authorList>
    </citation>
    <scope>NUCLEOTIDE SEQUENCE</scope>
</reference>